<gene>
    <name evidence="10" type="ORF">HYPSUDRAFT_196285</name>
</gene>
<evidence type="ECO:0000256" key="1">
    <source>
        <dbReference type="ARBA" id="ARBA00005290"/>
    </source>
</evidence>
<evidence type="ECO:0000256" key="3">
    <source>
        <dbReference type="ARBA" id="ARBA00022741"/>
    </source>
</evidence>
<name>A0A0D2N0R7_HYPSF</name>
<comment type="function">
    <text evidence="6 8">Small GTPase required for proper nuclear import of RNA polymerase II and III (RNAPII and RNAPIII). May act at an RNAP assembly step prior to nuclear import.</text>
</comment>
<evidence type="ECO:0000256" key="2">
    <source>
        <dbReference type="ARBA" id="ARBA00014587"/>
    </source>
</evidence>
<dbReference type="Pfam" id="PF03029">
    <property type="entry name" value="ATP_bind_1"/>
    <property type="match status" value="1"/>
</dbReference>
<keyword evidence="4 8" id="KW-0378">Hydrolase</keyword>
<dbReference type="PANTHER" id="PTHR21231">
    <property type="entry name" value="XPA-BINDING PROTEIN 1-RELATED"/>
    <property type="match status" value="1"/>
</dbReference>
<comment type="similarity">
    <text evidence="1 8">Belongs to the GPN-loop GTPase family.</text>
</comment>
<reference evidence="11" key="1">
    <citation type="submission" date="2014-04" db="EMBL/GenBank/DDBJ databases">
        <title>Evolutionary Origins and Diversification of the Mycorrhizal Mutualists.</title>
        <authorList>
            <consortium name="DOE Joint Genome Institute"/>
            <consortium name="Mycorrhizal Genomics Consortium"/>
            <person name="Kohler A."/>
            <person name="Kuo A."/>
            <person name="Nagy L.G."/>
            <person name="Floudas D."/>
            <person name="Copeland A."/>
            <person name="Barry K.W."/>
            <person name="Cichocki N."/>
            <person name="Veneault-Fourrey C."/>
            <person name="LaButti K."/>
            <person name="Lindquist E.A."/>
            <person name="Lipzen A."/>
            <person name="Lundell T."/>
            <person name="Morin E."/>
            <person name="Murat C."/>
            <person name="Riley R."/>
            <person name="Ohm R."/>
            <person name="Sun H."/>
            <person name="Tunlid A."/>
            <person name="Henrissat B."/>
            <person name="Grigoriev I.V."/>
            <person name="Hibbett D.S."/>
            <person name="Martin F."/>
        </authorList>
    </citation>
    <scope>NUCLEOTIDE SEQUENCE [LARGE SCALE GENOMIC DNA]</scope>
    <source>
        <strain evidence="11">FD-334 SS-4</strain>
    </source>
</reference>
<evidence type="ECO:0000256" key="5">
    <source>
        <dbReference type="ARBA" id="ARBA00023134"/>
    </source>
</evidence>
<accession>A0A0D2N0R7</accession>
<dbReference type="InterPro" id="IPR030228">
    <property type="entry name" value="Gpn3"/>
</dbReference>
<dbReference type="InterPro" id="IPR004130">
    <property type="entry name" value="Gpn"/>
</dbReference>
<dbReference type="STRING" id="945553.A0A0D2N0R7"/>
<dbReference type="EMBL" id="KN817518">
    <property type="protein sequence ID" value="KJA29993.1"/>
    <property type="molecule type" value="Genomic_DNA"/>
</dbReference>
<keyword evidence="5 8" id="KW-0342">GTP-binding</keyword>
<proteinExistence type="inferred from homology"/>
<evidence type="ECO:0000256" key="4">
    <source>
        <dbReference type="ARBA" id="ARBA00022801"/>
    </source>
</evidence>
<dbReference type="OMA" id="LYTHMTV"/>
<evidence type="ECO:0000313" key="11">
    <source>
        <dbReference type="Proteomes" id="UP000054270"/>
    </source>
</evidence>
<dbReference type="InterPro" id="IPR027417">
    <property type="entry name" value="P-loop_NTPase"/>
</dbReference>
<dbReference type="OrthoDB" id="5839at2759"/>
<feature type="region of interest" description="Disordered" evidence="9">
    <location>
        <begin position="270"/>
        <end position="290"/>
    </location>
</feature>
<dbReference type="GO" id="GO:0003924">
    <property type="term" value="F:GTPase activity"/>
    <property type="evidence" value="ECO:0007669"/>
    <property type="project" value="TreeGrafter"/>
</dbReference>
<dbReference type="GO" id="GO:0005525">
    <property type="term" value="F:GTP binding"/>
    <property type="evidence" value="ECO:0007669"/>
    <property type="project" value="UniProtKB-KW"/>
</dbReference>
<protein>
    <recommendedName>
        <fullName evidence="2 8">GPN-loop GTPase 3</fullName>
    </recommendedName>
</protein>
<evidence type="ECO:0000256" key="6">
    <source>
        <dbReference type="ARBA" id="ARBA00054449"/>
    </source>
</evidence>
<dbReference type="PANTHER" id="PTHR21231:SF7">
    <property type="entry name" value="GPN-LOOP GTPASE 3"/>
    <property type="match status" value="1"/>
</dbReference>
<organism evidence="10 11">
    <name type="scientific">Hypholoma sublateritium (strain FD-334 SS-4)</name>
    <dbReference type="NCBI Taxonomy" id="945553"/>
    <lineage>
        <taxon>Eukaryota</taxon>
        <taxon>Fungi</taxon>
        <taxon>Dikarya</taxon>
        <taxon>Basidiomycota</taxon>
        <taxon>Agaricomycotina</taxon>
        <taxon>Agaricomycetes</taxon>
        <taxon>Agaricomycetidae</taxon>
        <taxon>Agaricales</taxon>
        <taxon>Agaricineae</taxon>
        <taxon>Strophariaceae</taxon>
        <taxon>Hypholoma</taxon>
    </lineage>
</organism>
<evidence type="ECO:0000256" key="7">
    <source>
        <dbReference type="ARBA" id="ARBA00061952"/>
    </source>
</evidence>
<evidence type="ECO:0000256" key="8">
    <source>
        <dbReference type="RuleBase" id="RU365059"/>
    </source>
</evidence>
<keyword evidence="11" id="KW-1185">Reference proteome</keyword>
<keyword evidence="3 8" id="KW-0547">Nucleotide-binding</keyword>
<dbReference type="FunFam" id="3.40.50.300:FF:000552">
    <property type="entry name" value="GPN-loop GTPase 3"/>
    <property type="match status" value="1"/>
</dbReference>
<evidence type="ECO:0000256" key="9">
    <source>
        <dbReference type="SAM" id="MobiDB-lite"/>
    </source>
</evidence>
<dbReference type="Proteomes" id="UP000054270">
    <property type="component" value="Unassembled WGS sequence"/>
</dbReference>
<dbReference type="CDD" id="cd17872">
    <property type="entry name" value="GPN3"/>
    <property type="match status" value="1"/>
</dbReference>
<evidence type="ECO:0000313" key="10">
    <source>
        <dbReference type="EMBL" id="KJA29993.1"/>
    </source>
</evidence>
<dbReference type="SUPFAM" id="SSF52540">
    <property type="entry name" value="P-loop containing nucleoside triphosphate hydrolases"/>
    <property type="match status" value="1"/>
</dbReference>
<dbReference type="Gene3D" id="3.40.50.300">
    <property type="entry name" value="P-loop containing nucleotide triphosphate hydrolases"/>
    <property type="match status" value="1"/>
</dbReference>
<sequence length="290" mass="32752">MRYAVLVTGPAGAGKSTFTGAFLNHLRMAKRTAHLVNLDPAASPTSFEVQPVIDIKDLISVEDVMSELEYGPNGGLVYCFEYLLQNMDWLEEELGGYDDDYLVFDCPGQIELYTHHPFLPTLVQHLTRLNIRVCAAYLIESQFMEDRYKFFSGVLSAMSAMVNLEIPWINVMSKMDLVTANTDSESDGGARNGIRQRKDVARYLDPDPLLLATRRGYEGDIENPRFHALNQAIVHLIEDHPLVSFLPLDLTKPDSLETVVSHIDYTMQYGEDEEPKEPHDMDEGDFQDAD</sequence>
<dbReference type="AlphaFoldDB" id="A0A0D2N0R7"/>
<comment type="subunit">
    <text evidence="7">Heterodimers with GPN1 or GPN2. Binds to RNA polymerase II (RNAPII).</text>
</comment>